<feature type="non-terminal residue" evidence="3">
    <location>
        <position position="430"/>
    </location>
</feature>
<accession>A0A4P9WV06</accession>
<dbReference type="CDD" id="cd00198">
    <property type="entry name" value="vWFA"/>
    <property type="match status" value="1"/>
</dbReference>
<evidence type="ECO:0000313" key="3">
    <source>
        <dbReference type="EMBL" id="RKO97129.1"/>
    </source>
</evidence>
<name>A0A4P9WV06_9FUNG</name>
<protein>
    <recommendedName>
        <fullName evidence="2">VWFA domain-containing protein</fullName>
    </recommendedName>
</protein>
<dbReference type="PROSITE" id="PS50234">
    <property type="entry name" value="VWFA"/>
    <property type="match status" value="1"/>
</dbReference>
<proteinExistence type="predicted"/>
<evidence type="ECO:0000259" key="2">
    <source>
        <dbReference type="PROSITE" id="PS50234"/>
    </source>
</evidence>
<organism evidence="3 4">
    <name type="scientific">Caulochytrium protostelioides</name>
    <dbReference type="NCBI Taxonomy" id="1555241"/>
    <lineage>
        <taxon>Eukaryota</taxon>
        <taxon>Fungi</taxon>
        <taxon>Fungi incertae sedis</taxon>
        <taxon>Chytridiomycota</taxon>
        <taxon>Chytridiomycota incertae sedis</taxon>
        <taxon>Chytridiomycetes</taxon>
        <taxon>Caulochytriales</taxon>
        <taxon>Caulochytriaceae</taxon>
        <taxon>Caulochytrium</taxon>
    </lineage>
</organism>
<dbReference type="EMBL" id="ML009397">
    <property type="protein sequence ID" value="RKO97129.1"/>
    <property type="molecule type" value="Genomic_DNA"/>
</dbReference>
<dbReference type="SUPFAM" id="SSF53300">
    <property type="entry name" value="vWA-like"/>
    <property type="match status" value="1"/>
</dbReference>
<dbReference type="Pfam" id="PF13519">
    <property type="entry name" value="VWA_2"/>
    <property type="match status" value="1"/>
</dbReference>
<feature type="chain" id="PRO_5020272123" description="VWFA domain-containing protein" evidence="1">
    <location>
        <begin position="19"/>
        <end position="430"/>
    </location>
</feature>
<sequence length="430" mass="45703">MVLSLFVGLLALATSANAAYTQDSSSIPFAEYGTKTYTVAMPSKTASSAATATAAGTYDGVVSYDPSRYVCDTSTAPAPVDYLFLVDGSGSMGPYIAQITKGLAAFVSKVEASGIDARYSVVVFGGDPTLLIPFTSATNDVQDTLNGIDATYPGNEASFEAIRIALSGDSMDADAGYQRGCSGKYNTTAACSVVWRPGATRSIIVATDEDSDLPARAANRNTGQTPNINSSMCASSSYSWPCSSSGLFEPRFYSKTMHLYKQCSKIFGLTICGYQEFRDGVSPIWLSPAYMQEVVDTATAIVHQNAFVSFLMRSDMNANDNGPISSYDGNNPIYSKGTKATNHTAIIQFGDPDLASQSATFGNFNATQTYKNLVNAGLERSLQALVLKAGGYMRLFRIQDFISSSGDTVVTAFYNQQVVVSSQCKMIAAP</sequence>
<gene>
    <name evidence="3" type="ORF">CAUPRSCDRAFT_11180</name>
</gene>
<dbReference type="AlphaFoldDB" id="A0A4P9WV06"/>
<dbReference type="Proteomes" id="UP000268535">
    <property type="component" value="Unassembled WGS sequence"/>
</dbReference>
<evidence type="ECO:0000313" key="4">
    <source>
        <dbReference type="Proteomes" id="UP000268535"/>
    </source>
</evidence>
<keyword evidence="1" id="KW-0732">Signal</keyword>
<feature type="signal peptide" evidence="1">
    <location>
        <begin position="1"/>
        <end position="18"/>
    </location>
</feature>
<dbReference type="InterPro" id="IPR036465">
    <property type="entry name" value="vWFA_dom_sf"/>
</dbReference>
<reference evidence="4" key="1">
    <citation type="journal article" date="2018" name="Nat. Microbiol.">
        <title>Leveraging single-cell genomics to expand the fungal tree of life.</title>
        <authorList>
            <person name="Ahrendt S.R."/>
            <person name="Quandt C.A."/>
            <person name="Ciobanu D."/>
            <person name="Clum A."/>
            <person name="Salamov A."/>
            <person name="Andreopoulos B."/>
            <person name="Cheng J.F."/>
            <person name="Woyke T."/>
            <person name="Pelin A."/>
            <person name="Henrissat B."/>
            <person name="Reynolds N.K."/>
            <person name="Benny G.L."/>
            <person name="Smith M.E."/>
            <person name="James T.Y."/>
            <person name="Grigoriev I.V."/>
        </authorList>
    </citation>
    <scope>NUCLEOTIDE SEQUENCE [LARGE SCALE GENOMIC DNA]</scope>
    <source>
        <strain evidence="4">ATCC 52028</strain>
    </source>
</reference>
<evidence type="ECO:0000256" key="1">
    <source>
        <dbReference type="SAM" id="SignalP"/>
    </source>
</evidence>
<dbReference type="Gene3D" id="3.40.50.410">
    <property type="entry name" value="von Willebrand factor, type A domain"/>
    <property type="match status" value="1"/>
</dbReference>
<feature type="domain" description="VWFA" evidence="2">
    <location>
        <begin position="81"/>
        <end position="212"/>
    </location>
</feature>
<dbReference type="InterPro" id="IPR002035">
    <property type="entry name" value="VWF_A"/>
</dbReference>